<reference evidence="1 2" key="1">
    <citation type="submission" date="2010-05" db="EMBL/GenBank/DDBJ databases">
        <title>The Genome Sequence of Thecamonas trahens ATCC 50062.</title>
        <authorList>
            <consortium name="The Broad Institute Genome Sequencing Platform"/>
            <person name="Russ C."/>
            <person name="Cuomo C."/>
            <person name="Shea T."/>
            <person name="Young S.K."/>
            <person name="Zeng Q."/>
            <person name="Koehrsen M."/>
            <person name="Haas B."/>
            <person name="Borodovsky M."/>
            <person name="Guigo R."/>
            <person name="Alvarado L."/>
            <person name="Berlin A."/>
            <person name="Bochicchio J."/>
            <person name="Borenstein D."/>
            <person name="Chapman S."/>
            <person name="Chen Z."/>
            <person name="Freedman E."/>
            <person name="Gellesch M."/>
            <person name="Goldberg J."/>
            <person name="Griggs A."/>
            <person name="Gujja S."/>
            <person name="Heilman E."/>
            <person name="Heiman D."/>
            <person name="Hepburn T."/>
            <person name="Howarth C."/>
            <person name="Jen D."/>
            <person name="Larson L."/>
            <person name="Mehta T."/>
            <person name="Park D."/>
            <person name="Pearson M."/>
            <person name="Roberts A."/>
            <person name="Saif S."/>
            <person name="Shenoy N."/>
            <person name="Sisk P."/>
            <person name="Stolte C."/>
            <person name="Sykes S."/>
            <person name="Thomson T."/>
            <person name="Walk T."/>
            <person name="White J."/>
            <person name="Yandava C."/>
            <person name="Burger G."/>
            <person name="Gray M.W."/>
            <person name="Holland P.W.H."/>
            <person name="King N."/>
            <person name="Lang F.B.F."/>
            <person name="Roger A.J."/>
            <person name="Ruiz-Trillo I."/>
            <person name="Lander E."/>
            <person name="Nusbaum C."/>
        </authorList>
    </citation>
    <scope>NUCLEOTIDE SEQUENCE [LARGE SCALE GENOMIC DNA]</scope>
    <source>
        <strain evidence="1 2">ATCC 50062</strain>
    </source>
</reference>
<dbReference type="AlphaFoldDB" id="A0A0L0DV82"/>
<proteinExistence type="predicted"/>
<dbReference type="Proteomes" id="UP000054408">
    <property type="component" value="Unassembled WGS sequence"/>
</dbReference>
<evidence type="ECO:0000313" key="2">
    <source>
        <dbReference type="Proteomes" id="UP000054408"/>
    </source>
</evidence>
<dbReference type="RefSeq" id="XP_013752666.1">
    <property type="nucleotide sequence ID" value="XM_013897212.1"/>
</dbReference>
<name>A0A0L0DV82_THETB</name>
<sequence>MERELVGSGWPSVALVDSGAARTVIGASLAALLLGCARHRVREAVGKQSRSPPSVRLRGAGGRPLVVLGELGVHLGFVDTEGELWSIGSSAVVVDHELVTDVVLGRSELDRVQGAWIRGAAAAEGADAMVWFPNHTGRSPVAFVGSGQSSVEDLQMAVIGKDSGPPACGRRATVFGADTEVSDRKAQYDEAYLAQRIADTRVALREHGVETALGTAGFRSLMEAVCEYPFMFDLRRNGEIQPTAPGLELDIAGFWA</sequence>
<dbReference type="GeneID" id="25569415"/>
<evidence type="ECO:0000313" key="1">
    <source>
        <dbReference type="EMBL" id="KNC56214.1"/>
    </source>
</evidence>
<dbReference type="EMBL" id="GL349516">
    <property type="protein sequence ID" value="KNC56214.1"/>
    <property type="molecule type" value="Genomic_DNA"/>
</dbReference>
<protein>
    <submittedName>
        <fullName evidence="1">Uncharacterized protein</fullName>
    </submittedName>
</protein>
<accession>A0A0L0DV82</accession>
<organism evidence="1 2">
    <name type="scientific">Thecamonas trahens ATCC 50062</name>
    <dbReference type="NCBI Taxonomy" id="461836"/>
    <lineage>
        <taxon>Eukaryota</taxon>
        <taxon>Apusozoa</taxon>
        <taxon>Apusomonadida</taxon>
        <taxon>Apusomonadidae</taxon>
        <taxon>Thecamonas</taxon>
    </lineage>
</organism>
<gene>
    <name evidence="1" type="ORF">AMSG_11464</name>
</gene>
<keyword evidence="2" id="KW-1185">Reference proteome</keyword>